<gene>
    <name evidence="3" type="ORF">C7Y72_12690</name>
</gene>
<feature type="transmembrane region" description="Helical" evidence="1">
    <location>
        <begin position="31"/>
        <end position="49"/>
    </location>
</feature>
<evidence type="ECO:0000313" key="4">
    <source>
        <dbReference type="Proteomes" id="UP000240739"/>
    </source>
</evidence>
<organism evidence="3 4">
    <name type="scientific">Paraconexibacter algicola</name>
    <dbReference type="NCBI Taxonomy" id="2133960"/>
    <lineage>
        <taxon>Bacteria</taxon>
        <taxon>Bacillati</taxon>
        <taxon>Actinomycetota</taxon>
        <taxon>Thermoleophilia</taxon>
        <taxon>Solirubrobacterales</taxon>
        <taxon>Paraconexibacteraceae</taxon>
        <taxon>Paraconexibacter</taxon>
    </lineage>
</organism>
<keyword evidence="1" id="KW-0812">Transmembrane</keyword>
<dbReference type="Proteomes" id="UP000240739">
    <property type="component" value="Unassembled WGS sequence"/>
</dbReference>
<evidence type="ECO:0000256" key="1">
    <source>
        <dbReference type="SAM" id="Phobius"/>
    </source>
</evidence>
<dbReference type="EMBL" id="PYYB01000001">
    <property type="protein sequence ID" value="PTL60436.1"/>
    <property type="molecule type" value="Genomic_DNA"/>
</dbReference>
<keyword evidence="4" id="KW-1185">Reference proteome</keyword>
<evidence type="ECO:0000313" key="3">
    <source>
        <dbReference type="EMBL" id="PTL60436.1"/>
    </source>
</evidence>
<proteinExistence type="predicted"/>
<dbReference type="AlphaFoldDB" id="A0A2T4UMG1"/>
<keyword evidence="1" id="KW-1133">Transmembrane helix</keyword>
<accession>A0A2T4UMG1</accession>
<dbReference type="RefSeq" id="WP_107569082.1">
    <property type="nucleotide sequence ID" value="NZ_PYYB01000001.1"/>
</dbReference>
<feature type="domain" description="DUF6458" evidence="2">
    <location>
        <begin position="3"/>
        <end position="57"/>
    </location>
</feature>
<evidence type="ECO:0000259" key="2">
    <source>
        <dbReference type="Pfam" id="PF20059"/>
    </source>
</evidence>
<keyword evidence="1" id="KW-0472">Membrane</keyword>
<protein>
    <recommendedName>
        <fullName evidence="2">DUF6458 domain-containing protein</fullName>
    </recommendedName>
</protein>
<sequence>MPLGPALFLLTAGLILRFAVTDRIDGVDLTTVGTILTAVGVLGILLALFDMGRRRDAVVVRDRRDVY</sequence>
<dbReference type="InterPro" id="IPR045597">
    <property type="entry name" value="DUF6458"/>
</dbReference>
<name>A0A2T4UMG1_9ACTN</name>
<reference evidence="3 4" key="1">
    <citation type="submission" date="2018-03" db="EMBL/GenBank/DDBJ databases">
        <title>Aquarubrobacter algicola gen. nov., sp. nov., a novel actinobacterium isolated from shallow eutrophic lake during the end of cyanobacterial harmful algal blooms.</title>
        <authorList>
            <person name="Chun S.J."/>
        </authorList>
    </citation>
    <scope>NUCLEOTIDE SEQUENCE [LARGE SCALE GENOMIC DNA]</scope>
    <source>
        <strain evidence="3 4">Seoho-28</strain>
    </source>
</reference>
<comment type="caution">
    <text evidence="3">The sequence shown here is derived from an EMBL/GenBank/DDBJ whole genome shotgun (WGS) entry which is preliminary data.</text>
</comment>
<dbReference type="Pfam" id="PF20059">
    <property type="entry name" value="DUF6458"/>
    <property type="match status" value="1"/>
</dbReference>
<dbReference type="OrthoDB" id="4775046at2"/>